<keyword evidence="11" id="KW-0234">DNA repair</keyword>
<keyword evidence="2" id="KW-0479">Metal-binding</keyword>
<dbReference type="SUPFAM" id="SSF52540">
    <property type="entry name" value="P-loop containing nucleoside triphosphate hydrolases"/>
    <property type="match status" value="1"/>
</dbReference>
<dbReference type="InterPro" id="IPR014013">
    <property type="entry name" value="Helic_SF1/SF2_ATP-bd_DinG/Rad3"/>
</dbReference>
<evidence type="ECO:0000256" key="4">
    <source>
        <dbReference type="ARBA" id="ARBA00022763"/>
    </source>
</evidence>
<evidence type="ECO:0000256" key="1">
    <source>
        <dbReference type="ARBA" id="ARBA00022485"/>
    </source>
</evidence>
<evidence type="ECO:0000256" key="6">
    <source>
        <dbReference type="ARBA" id="ARBA00022806"/>
    </source>
</evidence>
<keyword evidence="8" id="KW-0408">Iron</keyword>
<keyword evidence="6 16" id="KW-0347">Helicase</keyword>
<dbReference type="InterPro" id="IPR011604">
    <property type="entry name" value="PDDEXK-like_dom_sf"/>
</dbReference>
<evidence type="ECO:0000313" key="17">
    <source>
        <dbReference type="Proteomes" id="UP001305702"/>
    </source>
</evidence>
<keyword evidence="10" id="KW-0238">DNA-binding</keyword>
<organism evidence="16 17">
    <name type="scientific">Paenibacillus aurantius</name>
    <dbReference type="NCBI Taxonomy" id="2918900"/>
    <lineage>
        <taxon>Bacteria</taxon>
        <taxon>Bacillati</taxon>
        <taxon>Bacillota</taxon>
        <taxon>Bacilli</taxon>
        <taxon>Bacillales</taxon>
        <taxon>Paenibacillaceae</taxon>
        <taxon>Paenibacillus</taxon>
    </lineage>
</organism>
<dbReference type="InterPro" id="IPR027417">
    <property type="entry name" value="P-loop_NTPase"/>
</dbReference>
<dbReference type="GO" id="GO:0005524">
    <property type="term" value="F:ATP binding"/>
    <property type="evidence" value="ECO:0007669"/>
    <property type="project" value="UniProtKB-KW"/>
</dbReference>
<evidence type="ECO:0000256" key="12">
    <source>
        <dbReference type="ARBA" id="ARBA00023235"/>
    </source>
</evidence>
<feature type="coiled-coil region" evidence="14">
    <location>
        <begin position="30"/>
        <end position="57"/>
    </location>
</feature>
<name>A0AA96LIZ3_9BACL</name>
<dbReference type="PROSITE" id="PS51193">
    <property type="entry name" value="HELICASE_ATP_BIND_2"/>
    <property type="match status" value="1"/>
</dbReference>
<dbReference type="Pfam" id="PF13307">
    <property type="entry name" value="Helicase_C_2"/>
    <property type="match status" value="1"/>
</dbReference>
<dbReference type="KEGG" id="paun:MJA45_12860"/>
<dbReference type="Gene3D" id="3.90.320.10">
    <property type="match status" value="1"/>
</dbReference>
<keyword evidence="5 16" id="KW-0378">Hydrolase</keyword>
<gene>
    <name evidence="16" type="ORF">MJA45_12860</name>
</gene>
<evidence type="ECO:0000259" key="15">
    <source>
        <dbReference type="PROSITE" id="PS51193"/>
    </source>
</evidence>
<dbReference type="EC" id="3.6.4.12" evidence="16"/>
<evidence type="ECO:0000256" key="3">
    <source>
        <dbReference type="ARBA" id="ARBA00022741"/>
    </source>
</evidence>
<dbReference type="Proteomes" id="UP001305702">
    <property type="component" value="Chromosome"/>
</dbReference>
<evidence type="ECO:0000256" key="10">
    <source>
        <dbReference type="ARBA" id="ARBA00023125"/>
    </source>
</evidence>
<keyword evidence="4" id="KW-0227">DNA damage</keyword>
<evidence type="ECO:0000256" key="7">
    <source>
        <dbReference type="ARBA" id="ARBA00022840"/>
    </source>
</evidence>
<keyword evidence="17" id="KW-1185">Reference proteome</keyword>
<dbReference type="GO" id="GO:0003677">
    <property type="term" value="F:DNA binding"/>
    <property type="evidence" value="ECO:0007669"/>
    <property type="project" value="UniProtKB-KW"/>
</dbReference>
<keyword evidence="7" id="KW-0067">ATP-binding</keyword>
<dbReference type="RefSeq" id="WP_315607644.1">
    <property type="nucleotide sequence ID" value="NZ_CP130318.1"/>
</dbReference>
<evidence type="ECO:0000256" key="8">
    <source>
        <dbReference type="ARBA" id="ARBA00023004"/>
    </source>
</evidence>
<reference evidence="16 17" key="1">
    <citation type="submission" date="2022-02" db="EMBL/GenBank/DDBJ databases">
        <title>Paenibacillus sp. MBLB1776 Whole Genome Shotgun Sequencing.</title>
        <authorList>
            <person name="Hwang C.Y."/>
            <person name="Cho E.-S."/>
            <person name="Seo M.-J."/>
        </authorList>
    </citation>
    <scope>NUCLEOTIDE SEQUENCE [LARGE SCALE GENOMIC DNA]</scope>
    <source>
        <strain evidence="16 17">MBLB1776</strain>
    </source>
</reference>
<dbReference type="GO" id="GO:0016818">
    <property type="term" value="F:hydrolase activity, acting on acid anhydrides, in phosphorus-containing anhydrides"/>
    <property type="evidence" value="ECO:0007669"/>
    <property type="project" value="InterPro"/>
</dbReference>
<proteinExistence type="inferred from homology"/>
<dbReference type="GO" id="GO:0006281">
    <property type="term" value="P:DNA repair"/>
    <property type="evidence" value="ECO:0007669"/>
    <property type="project" value="UniProtKB-KW"/>
</dbReference>
<dbReference type="InterPro" id="IPR042493">
    <property type="entry name" value="XPD_DNA_FeS"/>
</dbReference>
<dbReference type="InterPro" id="IPR006554">
    <property type="entry name" value="Helicase-like_DEXD_c2"/>
</dbReference>
<keyword evidence="14" id="KW-0175">Coiled coil</keyword>
<keyword evidence="9" id="KW-0411">Iron-sulfur</keyword>
<keyword evidence="12" id="KW-0413">Isomerase</keyword>
<evidence type="ECO:0000256" key="11">
    <source>
        <dbReference type="ARBA" id="ARBA00023204"/>
    </source>
</evidence>
<evidence type="ECO:0000313" key="16">
    <source>
        <dbReference type="EMBL" id="WNQ13863.1"/>
    </source>
</evidence>
<evidence type="ECO:0000256" key="14">
    <source>
        <dbReference type="SAM" id="Coils"/>
    </source>
</evidence>
<accession>A0AA96LIZ3</accession>
<dbReference type="InterPro" id="IPR010614">
    <property type="entry name" value="RAD3-like_helicase_DEAD"/>
</dbReference>
<dbReference type="Gene3D" id="1.10.30.20">
    <property type="entry name" value="Bacterial XPD DNA helicase, FeS cluster domain"/>
    <property type="match status" value="1"/>
</dbReference>
<dbReference type="SMART" id="SM00491">
    <property type="entry name" value="HELICc2"/>
    <property type="match status" value="1"/>
</dbReference>
<evidence type="ECO:0000256" key="9">
    <source>
        <dbReference type="ARBA" id="ARBA00023014"/>
    </source>
</evidence>
<dbReference type="GO" id="GO:0003678">
    <property type="term" value="F:DNA helicase activity"/>
    <property type="evidence" value="ECO:0007669"/>
    <property type="project" value="UniProtKB-EC"/>
</dbReference>
<dbReference type="SMART" id="SM00488">
    <property type="entry name" value="DEXDc2"/>
    <property type="match status" value="1"/>
</dbReference>
<dbReference type="PANTHER" id="PTHR11472">
    <property type="entry name" value="DNA REPAIR DEAD HELICASE RAD3/XP-D SUBFAMILY MEMBER"/>
    <property type="match status" value="1"/>
</dbReference>
<dbReference type="InterPro" id="IPR006555">
    <property type="entry name" value="ATP-dep_Helicase_C"/>
</dbReference>
<comment type="similarity">
    <text evidence="13">Belongs to the helicase family. DinG subfamily.</text>
</comment>
<evidence type="ECO:0000256" key="2">
    <source>
        <dbReference type="ARBA" id="ARBA00022723"/>
    </source>
</evidence>
<keyword evidence="3" id="KW-0547">Nucleotide-binding</keyword>
<dbReference type="AlphaFoldDB" id="A0AA96LIZ3"/>
<dbReference type="Gene3D" id="3.40.50.300">
    <property type="entry name" value="P-loop containing nucleotide triphosphate hydrolases"/>
    <property type="match status" value="2"/>
</dbReference>
<evidence type="ECO:0000256" key="5">
    <source>
        <dbReference type="ARBA" id="ARBA00022801"/>
    </source>
</evidence>
<dbReference type="Pfam" id="PF06733">
    <property type="entry name" value="DEAD_2"/>
    <property type="match status" value="1"/>
</dbReference>
<dbReference type="InterPro" id="IPR045028">
    <property type="entry name" value="DinG/Rad3-like"/>
</dbReference>
<feature type="domain" description="Helicase ATP-binding" evidence="15">
    <location>
        <begin position="180"/>
        <end position="440"/>
    </location>
</feature>
<dbReference type="GO" id="GO:0046872">
    <property type="term" value="F:metal ion binding"/>
    <property type="evidence" value="ECO:0007669"/>
    <property type="project" value="UniProtKB-KW"/>
</dbReference>
<dbReference type="PANTHER" id="PTHR11472:SF34">
    <property type="entry name" value="REGULATOR OF TELOMERE ELONGATION HELICASE 1"/>
    <property type="match status" value="1"/>
</dbReference>
<keyword evidence="1" id="KW-0004">4Fe-4S</keyword>
<protein>
    <submittedName>
        <fullName evidence="16">ATP-dependent DNA helicase</fullName>
        <ecNumber evidence="16">3.6.4.12</ecNumber>
    </submittedName>
</protein>
<evidence type="ECO:0000256" key="13">
    <source>
        <dbReference type="ARBA" id="ARBA00038058"/>
    </source>
</evidence>
<dbReference type="Gene3D" id="1.10.275.40">
    <property type="match status" value="1"/>
</dbReference>
<dbReference type="EMBL" id="CP130318">
    <property type="protein sequence ID" value="WNQ13863.1"/>
    <property type="molecule type" value="Genomic_DNA"/>
</dbReference>
<sequence length="767" mass="87112">MIIPLSVRSLVEYVYRSGSIESGFMTMTPLSEGTKAHQKLQNEYKETDRKEVQLKADLEAGGILFALEGRCDGLLQTGEDSWTIEEIKSTSREVGSYTADRYPVHWAQAKCYAYLYALLNGVSRMGVRLTYVQVPGGELNRFQVEHSFAELEEFVNGLLQSFLPYAEWTIRHQRERDASIKELSFPFPAYREGQRKLAGAVYTAVREGRNLFAKAPTGIGKTISTLFPSVKAVGEGLLQRIFYITAKTITRTAAEDAFRLMTDRGLRMTTVTITAKEKVCFQEQPICTKEHCEFADGYYDRINEAVLDTLTHAGALTRQEIETYARKHRVCPFEFSLDLAYAADAVICDYNYVFDPRVSLKRFGDDQRKQTVLLVDEAHNLVDRARSMFSAELAKSGFLALKRDYKGRAAGVSQAAGAVNDSLLALRKEEDKREWVRRDPPEELPERLTAFAAEAEKELIQGGTEESRELLLETYFAVQGYLRILKGYDERYLTCVEHKGSEVRLKLFCVDPSKQLSQTGKGYRARIYFSATLSPMSYFLDLLGGTEEDYTLSIPSPFSPEQWDVRMVPLSTRFRDRPRSLIPISRSIRRLAAERGGNMLVFFPSFEYRDAVYEAFAQEDAEDYNLLLQGSSMSEEERERFLEAFRSTPERPLIGFAVMGGIFSEGIDLQGDRLTTVMIIGVGLPQLSFERDVIKRHFAKMGKNGYDYAYVYPGMNKVLQAGGRLIRSETDKGTLVLVDDRFLQPHYRSMMPAEWRNGRIVNESSLS</sequence>
<dbReference type="GO" id="GO:0051539">
    <property type="term" value="F:4 iron, 4 sulfur cluster binding"/>
    <property type="evidence" value="ECO:0007669"/>
    <property type="project" value="UniProtKB-KW"/>
</dbReference>